<organism evidence="2 3">
    <name type="scientific">Enterobacter hormaechei subsp. hoffmannii</name>
    <dbReference type="NCBI Taxonomy" id="1812934"/>
    <lineage>
        <taxon>Bacteria</taxon>
        <taxon>Pseudomonadati</taxon>
        <taxon>Pseudomonadota</taxon>
        <taxon>Gammaproteobacteria</taxon>
        <taxon>Enterobacterales</taxon>
        <taxon>Enterobacteriaceae</taxon>
        <taxon>Enterobacter</taxon>
        <taxon>Enterobacter cloacae complex</taxon>
    </lineage>
</organism>
<keyword evidence="1" id="KW-1133">Transmembrane helix</keyword>
<sequence length="283" mass="33078">MKLFDTDNYRLILWRKFLPWLIQNGAQKNNPHDYFLVYLKDVDNTRYILKKHESSNVVLCPMHKSEDVSMSVEDISEMQAEMIHYKRNGFQAYKGIIPFAFDHYTKIITLKTALARLKGRCISGLKSDSETISRDRYNLLRLLVTDYVNQRPSRVSSGFTQREVIAMLYGTLWYKHIKNESFSRKIALLLESLVITGDLSEEGKVYYVQGQAITTMVEYEKEDQRVTHQQKMQKKITRFMFAITLSTLLIILVLLSMAGVVDLAAVWQKILQIKPLRFLMNFI</sequence>
<accession>A0A9Q2WBP7</accession>
<protein>
    <submittedName>
        <fullName evidence="2">Uncharacterized protein</fullName>
    </submittedName>
</protein>
<comment type="caution">
    <text evidence="2">The sequence shown here is derived from an EMBL/GenBank/DDBJ whole genome shotgun (WGS) entry which is preliminary data.</text>
</comment>
<proteinExistence type="predicted"/>
<evidence type="ECO:0000313" key="2">
    <source>
        <dbReference type="EMBL" id="MBT1776788.1"/>
    </source>
</evidence>
<keyword evidence="1" id="KW-0812">Transmembrane</keyword>
<evidence type="ECO:0000313" key="3">
    <source>
        <dbReference type="Proteomes" id="UP000742934"/>
    </source>
</evidence>
<dbReference type="AlphaFoldDB" id="A0A9Q2WBP7"/>
<gene>
    <name evidence="2" type="ORF">KK080_08165</name>
</gene>
<evidence type="ECO:0000256" key="1">
    <source>
        <dbReference type="SAM" id="Phobius"/>
    </source>
</evidence>
<dbReference type="RefSeq" id="WP_051979819.1">
    <property type="nucleotide sequence ID" value="NZ_JBMDBL010000015.1"/>
</dbReference>
<keyword evidence="1" id="KW-0472">Membrane</keyword>
<name>A0A9Q2WBP7_9ENTR</name>
<dbReference type="Proteomes" id="UP000742934">
    <property type="component" value="Unassembled WGS sequence"/>
</dbReference>
<reference evidence="2" key="1">
    <citation type="submission" date="2021-05" db="EMBL/GenBank/DDBJ databases">
        <title>The batch submission of Enterobacter spp. strains.</title>
        <authorList>
            <person name="Wei L."/>
            <person name="Wang C."/>
            <person name="Feng Y."/>
            <person name="Zong Z."/>
        </authorList>
    </citation>
    <scope>NUCLEOTIDE SEQUENCE</scope>
    <source>
        <strain evidence="2">090086</strain>
    </source>
</reference>
<feature type="transmembrane region" description="Helical" evidence="1">
    <location>
        <begin position="239"/>
        <end position="267"/>
    </location>
</feature>
<dbReference type="EMBL" id="JAHEVK010000007">
    <property type="protein sequence ID" value="MBT1776788.1"/>
    <property type="molecule type" value="Genomic_DNA"/>
</dbReference>